<proteinExistence type="predicted"/>
<organism evidence="2 3">
    <name type="scientific">Candidatus Wildermuthbacteria bacterium GWA2_46_15</name>
    <dbReference type="NCBI Taxonomy" id="1802443"/>
    <lineage>
        <taxon>Bacteria</taxon>
        <taxon>Candidatus Wildermuthiibacteriota</taxon>
    </lineage>
</organism>
<dbReference type="InterPro" id="IPR001932">
    <property type="entry name" value="PPM-type_phosphatase-like_dom"/>
</dbReference>
<dbReference type="STRING" id="1802443.A2117_01105"/>
<feature type="non-terminal residue" evidence="2">
    <location>
        <position position="215"/>
    </location>
</feature>
<evidence type="ECO:0000259" key="1">
    <source>
        <dbReference type="Pfam" id="PF13672"/>
    </source>
</evidence>
<dbReference type="AlphaFoldDB" id="A0A1G2QPM3"/>
<protein>
    <recommendedName>
        <fullName evidence="1">PPM-type phosphatase domain-containing protein</fullName>
    </recommendedName>
</protein>
<dbReference type="SUPFAM" id="SSF81606">
    <property type="entry name" value="PP2C-like"/>
    <property type="match status" value="1"/>
</dbReference>
<sequence length="215" mass="23272">MKNYWKIAGASRQGTSHLKLSTPCQDAHACAQFPDGTLVIAVADGAGSAKRSELGSTEAVKAVMAFAQSAAFPQLGVGWMRFLLNAFEQARLALETLASEESVDLRDLACTLWVVVVTDELVAVARLGDGFAVTQLEDGSFFSLIGQQKGEYANETVFLTVTDAIDRVEIMVYHVSSIKSVIVSTDGLVRLAMQMKDWTPFNKFFQPLIESVTAA</sequence>
<reference evidence="2 3" key="1">
    <citation type="journal article" date="2016" name="Nat. Commun.">
        <title>Thousands of microbial genomes shed light on interconnected biogeochemical processes in an aquifer system.</title>
        <authorList>
            <person name="Anantharaman K."/>
            <person name="Brown C.T."/>
            <person name="Hug L.A."/>
            <person name="Sharon I."/>
            <person name="Castelle C.J."/>
            <person name="Probst A.J."/>
            <person name="Thomas B.C."/>
            <person name="Singh A."/>
            <person name="Wilkins M.J."/>
            <person name="Karaoz U."/>
            <person name="Brodie E.L."/>
            <person name="Williams K.H."/>
            <person name="Hubbard S.S."/>
            <person name="Banfield J.F."/>
        </authorList>
    </citation>
    <scope>NUCLEOTIDE SEQUENCE [LARGE SCALE GENOMIC DNA]</scope>
</reference>
<name>A0A1G2QPM3_9BACT</name>
<gene>
    <name evidence="2" type="ORF">A2117_01105</name>
</gene>
<dbReference type="EMBL" id="MHTO01000026">
    <property type="protein sequence ID" value="OHA61932.1"/>
    <property type="molecule type" value="Genomic_DNA"/>
</dbReference>
<evidence type="ECO:0000313" key="2">
    <source>
        <dbReference type="EMBL" id="OHA61932.1"/>
    </source>
</evidence>
<dbReference type="Proteomes" id="UP000179245">
    <property type="component" value="Unassembled WGS sequence"/>
</dbReference>
<feature type="domain" description="PPM-type phosphatase" evidence="1">
    <location>
        <begin position="14"/>
        <end position="213"/>
    </location>
</feature>
<accession>A0A1G2QPM3</accession>
<comment type="caution">
    <text evidence="2">The sequence shown here is derived from an EMBL/GenBank/DDBJ whole genome shotgun (WGS) entry which is preliminary data.</text>
</comment>
<dbReference type="InterPro" id="IPR036457">
    <property type="entry name" value="PPM-type-like_dom_sf"/>
</dbReference>
<dbReference type="Pfam" id="PF13672">
    <property type="entry name" value="PP2C_2"/>
    <property type="match status" value="1"/>
</dbReference>
<dbReference type="Gene3D" id="3.60.40.10">
    <property type="entry name" value="PPM-type phosphatase domain"/>
    <property type="match status" value="1"/>
</dbReference>
<evidence type="ECO:0000313" key="3">
    <source>
        <dbReference type="Proteomes" id="UP000179245"/>
    </source>
</evidence>